<comment type="catalytic activity">
    <reaction evidence="9">
        <text>(6S)-5,6,7,8-tetrahydrofolyl-(gamma-L-Glu)(n) + L-glutamate + ATP = (6S)-5,6,7,8-tetrahydrofolyl-(gamma-L-Glu)(n+1) + ADP + phosphate + H(+)</text>
        <dbReference type="Rhea" id="RHEA:10580"/>
        <dbReference type="Rhea" id="RHEA-COMP:14738"/>
        <dbReference type="Rhea" id="RHEA-COMP:14740"/>
        <dbReference type="ChEBI" id="CHEBI:15378"/>
        <dbReference type="ChEBI" id="CHEBI:29985"/>
        <dbReference type="ChEBI" id="CHEBI:30616"/>
        <dbReference type="ChEBI" id="CHEBI:43474"/>
        <dbReference type="ChEBI" id="CHEBI:141005"/>
        <dbReference type="ChEBI" id="CHEBI:456216"/>
        <dbReference type="EC" id="6.3.2.17"/>
    </reaction>
</comment>
<reference evidence="13 14" key="1">
    <citation type="journal article" date="2021" name="Sci. Rep.">
        <title>The distribution of antibiotic resistance genes in chicken gut microbiota commensals.</title>
        <authorList>
            <person name="Juricova H."/>
            <person name="Matiasovicova J."/>
            <person name="Kubasova T."/>
            <person name="Cejkova D."/>
            <person name="Rychlik I."/>
        </authorList>
    </citation>
    <scope>NUCLEOTIDE SEQUENCE [LARGE SCALE GENOMIC DNA]</scope>
    <source>
        <strain evidence="13 14">An431b</strain>
    </source>
</reference>
<dbReference type="InterPro" id="IPR036615">
    <property type="entry name" value="Mur_ligase_C_dom_sf"/>
</dbReference>
<sequence length="436" mass="48491">MKIKECMEYLDTPNFMNPDPGLENIQALMEALGNPQDQLKFVHIAGTNGKGSTAAFLERILRESGYRTGMYTSPYLLHFSEKIQVDGVEISENEILSLCERLQKAEKRVQEEKGLYPTVFERVTALALLYFYEKQCDIVVLETGLGGRLDATNVVKNTEVAVITAIGLDHTDILGDTREKIAAEKAGICKPGCEVVLYDQEKEVMEVLISAAKALDCPVHIAPVFEGKMEDMTEKGQVFSFGEHHCLKTGMLGLYQMRNAITAVTAAQALRKRGWKVPEDKIRTGLEKARWLGRLEVRKEHPLFLVDAAHNPQGVSVLAESLRQLIPNQKKIFVLGVLADKDYPQMLDLIEPQAERFYVVTPHSTRALAGEKLAELLQGRGFSAEVFPSVPEAVRAAQKAAKEENRVTCAFGSLYYIGEVIDCLEKEGDGCDDQQP</sequence>
<evidence type="ECO:0000256" key="9">
    <source>
        <dbReference type="ARBA" id="ARBA00047493"/>
    </source>
</evidence>
<dbReference type="InterPro" id="IPR004101">
    <property type="entry name" value="Mur_ligase_C"/>
</dbReference>
<comment type="similarity">
    <text evidence="1 10">Belongs to the folylpolyglutamate synthase family.</text>
</comment>
<evidence type="ECO:0000256" key="2">
    <source>
        <dbReference type="ARBA" id="ARBA00013025"/>
    </source>
</evidence>
<dbReference type="RefSeq" id="WP_205133152.1">
    <property type="nucleotide sequence ID" value="NZ_JACSNT010000004.1"/>
</dbReference>
<dbReference type="InterPro" id="IPR001645">
    <property type="entry name" value="Folylpolyglutamate_synth"/>
</dbReference>
<organism evidence="13 14">
    <name type="scientific">Anaerotignum lactatifermentans</name>
    <dbReference type="NCBI Taxonomy" id="160404"/>
    <lineage>
        <taxon>Bacteria</taxon>
        <taxon>Bacillati</taxon>
        <taxon>Bacillota</taxon>
        <taxon>Clostridia</taxon>
        <taxon>Lachnospirales</taxon>
        <taxon>Anaerotignaceae</taxon>
        <taxon>Anaerotignum</taxon>
    </lineage>
</organism>
<dbReference type="SUPFAM" id="SSF53623">
    <property type="entry name" value="MurD-like peptide ligases, catalytic domain"/>
    <property type="match status" value="1"/>
</dbReference>
<keyword evidence="3 10" id="KW-0436">Ligase</keyword>
<evidence type="ECO:0000259" key="12">
    <source>
        <dbReference type="Pfam" id="PF08245"/>
    </source>
</evidence>
<dbReference type="Gene3D" id="3.40.1190.10">
    <property type="entry name" value="Mur-like, catalytic domain"/>
    <property type="match status" value="1"/>
</dbReference>
<dbReference type="PROSITE" id="PS01012">
    <property type="entry name" value="FOLYLPOLYGLU_SYNT_2"/>
    <property type="match status" value="1"/>
</dbReference>
<evidence type="ECO:0000256" key="5">
    <source>
        <dbReference type="ARBA" id="ARBA00022741"/>
    </source>
</evidence>
<accession>A0ABS2G688</accession>
<protein>
    <recommendedName>
        <fullName evidence="2">tetrahydrofolate synthase</fullName>
        <ecNumber evidence="2">6.3.2.17</ecNumber>
    </recommendedName>
    <alternativeName>
        <fullName evidence="8">Tetrahydrofolylpolyglutamate synthase</fullName>
    </alternativeName>
</protein>
<keyword evidence="4" id="KW-0479">Metal-binding</keyword>
<dbReference type="PROSITE" id="PS01011">
    <property type="entry name" value="FOLYLPOLYGLU_SYNT_1"/>
    <property type="match status" value="1"/>
</dbReference>
<evidence type="ECO:0000256" key="3">
    <source>
        <dbReference type="ARBA" id="ARBA00022598"/>
    </source>
</evidence>
<evidence type="ECO:0000256" key="7">
    <source>
        <dbReference type="ARBA" id="ARBA00022842"/>
    </source>
</evidence>
<dbReference type="InterPro" id="IPR013221">
    <property type="entry name" value="Mur_ligase_cen"/>
</dbReference>
<evidence type="ECO:0000256" key="4">
    <source>
        <dbReference type="ARBA" id="ARBA00022723"/>
    </source>
</evidence>
<evidence type="ECO:0000313" key="13">
    <source>
        <dbReference type="EMBL" id="MBM6876959.1"/>
    </source>
</evidence>
<gene>
    <name evidence="13" type="ORF">H9X83_02140</name>
</gene>
<dbReference type="PIRSF" id="PIRSF001563">
    <property type="entry name" value="Folylpolyglu_synth"/>
    <property type="match status" value="1"/>
</dbReference>
<keyword evidence="6 10" id="KW-0067">ATP-binding</keyword>
<dbReference type="Pfam" id="PF02875">
    <property type="entry name" value="Mur_ligase_C"/>
    <property type="match status" value="1"/>
</dbReference>
<comment type="caution">
    <text evidence="13">The sequence shown here is derived from an EMBL/GenBank/DDBJ whole genome shotgun (WGS) entry which is preliminary data.</text>
</comment>
<evidence type="ECO:0000313" key="14">
    <source>
        <dbReference type="Proteomes" id="UP000729290"/>
    </source>
</evidence>
<dbReference type="InterPro" id="IPR036565">
    <property type="entry name" value="Mur-like_cat_sf"/>
</dbReference>
<dbReference type="NCBIfam" id="TIGR01499">
    <property type="entry name" value="folC"/>
    <property type="match status" value="1"/>
</dbReference>
<feature type="domain" description="Mur ligase central" evidence="12">
    <location>
        <begin position="44"/>
        <end position="267"/>
    </location>
</feature>
<feature type="domain" description="Mur ligase C-terminal" evidence="11">
    <location>
        <begin position="293"/>
        <end position="410"/>
    </location>
</feature>
<proteinExistence type="inferred from homology"/>
<keyword evidence="5 10" id="KW-0547">Nucleotide-binding</keyword>
<dbReference type="EC" id="6.3.2.17" evidence="2"/>
<dbReference type="Pfam" id="PF08245">
    <property type="entry name" value="Mur_ligase_M"/>
    <property type="match status" value="1"/>
</dbReference>
<dbReference type="InterPro" id="IPR018109">
    <property type="entry name" value="Folylpolyglutamate_synth_CS"/>
</dbReference>
<dbReference type="Gene3D" id="3.90.190.20">
    <property type="entry name" value="Mur ligase, C-terminal domain"/>
    <property type="match status" value="1"/>
</dbReference>
<evidence type="ECO:0000256" key="10">
    <source>
        <dbReference type="PIRNR" id="PIRNR001563"/>
    </source>
</evidence>
<keyword evidence="7" id="KW-0460">Magnesium</keyword>
<dbReference type="Proteomes" id="UP000729290">
    <property type="component" value="Unassembled WGS sequence"/>
</dbReference>
<dbReference type="PANTHER" id="PTHR11136:SF0">
    <property type="entry name" value="DIHYDROFOLATE SYNTHETASE-RELATED"/>
    <property type="match status" value="1"/>
</dbReference>
<dbReference type="PANTHER" id="PTHR11136">
    <property type="entry name" value="FOLYLPOLYGLUTAMATE SYNTHASE-RELATED"/>
    <property type="match status" value="1"/>
</dbReference>
<evidence type="ECO:0000256" key="6">
    <source>
        <dbReference type="ARBA" id="ARBA00022840"/>
    </source>
</evidence>
<evidence type="ECO:0000256" key="1">
    <source>
        <dbReference type="ARBA" id="ARBA00008276"/>
    </source>
</evidence>
<dbReference type="SUPFAM" id="SSF53244">
    <property type="entry name" value="MurD-like peptide ligases, peptide-binding domain"/>
    <property type="match status" value="1"/>
</dbReference>
<name>A0ABS2G688_9FIRM</name>
<dbReference type="EMBL" id="JACSNV010000002">
    <property type="protein sequence ID" value="MBM6876959.1"/>
    <property type="molecule type" value="Genomic_DNA"/>
</dbReference>
<evidence type="ECO:0000256" key="8">
    <source>
        <dbReference type="ARBA" id="ARBA00030592"/>
    </source>
</evidence>
<keyword evidence="14" id="KW-1185">Reference proteome</keyword>
<evidence type="ECO:0000259" key="11">
    <source>
        <dbReference type="Pfam" id="PF02875"/>
    </source>
</evidence>